<dbReference type="PROSITE" id="PS51504">
    <property type="entry name" value="H15"/>
    <property type="match status" value="1"/>
</dbReference>
<evidence type="ECO:0000256" key="1">
    <source>
        <dbReference type="ARBA" id="ARBA00023125"/>
    </source>
</evidence>
<keyword evidence="2" id="KW-0158">Chromosome</keyword>
<sequence length="157" mass="17312">MEEKVATAVASHVKTKKKRKAEGPKINKSGPTVSQMIIKAVSDSKERSGLSLTAKMKSLAASGYDVERNNSRVNRAVRTLVNKETLLQTKGTGASGSFRVNKKQAKPKKNQSKRKRFPNLERLLRKKGGTQEVSKERQATGGSENYQEPQKSEKNNG</sequence>
<feature type="compositionally biased region" description="Polar residues" evidence="3">
    <location>
        <begin position="140"/>
        <end position="149"/>
    </location>
</feature>
<reference evidence="5 6" key="1">
    <citation type="submission" date="2019-01" db="EMBL/GenBank/DDBJ databases">
        <title>Draft Genome and Complete Hox-Cluster Characterization of the Sterlet Sturgeon (Acipenser ruthenus).</title>
        <authorList>
            <person name="Wei Q."/>
        </authorList>
    </citation>
    <scope>NUCLEOTIDE SEQUENCE [LARGE SCALE GENOMIC DNA]</scope>
    <source>
        <strain evidence="5">WHYD16114868_AA</strain>
        <tissue evidence="5">Blood</tissue>
    </source>
</reference>
<dbReference type="PRINTS" id="PR00624">
    <property type="entry name" value="HISTONEH5"/>
</dbReference>
<accession>A0A444UNK3</accession>
<dbReference type="SMART" id="SM00526">
    <property type="entry name" value="H15"/>
    <property type="match status" value="1"/>
</dbReference>
<dbReference type="InterPro" id="IPR036388">
    <property type="entry name" value="WH-like_DNA-bd_sf"/>
</dbReference>
<comment type="similarity">
    <text evidence="2">Belongs to the histone H1/H5 family.</text>
</comment>
<feature type="compositionally biased region" description="Basic residues" evidence="3">
    <location>
        <begin position="100"/>
        <end position="117"/>
    </location>
</feature>
<gene>
    <name evidence="5" type="ORF">EOD39_11517</name>
</gene>
<proteinExistence type="inferred from homology"/>
<dbReference type="GO" id="GO:0003677">
    <property type="term" value="F:DNA binding"/>
    <property type="evidence" value="ECO:0007669"/>
    <property type="project" value="UniProtKB-KW"/>
</dbReference>
<organism evidence="5 6">
    <name type="scientific">Acipenser ruthenus</name>
    <name type="common">Sterlet sturgeon</name>
    <dbReference type="NCBI Taxonomy" id="7906"/>
    <lineage>
        <taxon>Eukaryota</taxon>
        <taxon>Metazoa</taxon>
        <taxon>Chordata</taxon>
        <taxon>Craniata</taxon>
        <taxon>Vertebrata</taxon>
        <taxon>Euteleostomi</taxon>
        <taxon>Actinopterygii</taxon>
        <taxon>Chondrostei</taxon>
        <taxon>Acipenseriformes</taxon>
        <taxon>Acipenseridae</taxon>
        <taxon>Acipenser</taxon>
    </lineage>
</organism>
<dbReference type="InterPro" id="IPR005819">
    <property type="entry name" value="H1/H5"/>
</dbReference>
<dbReference type="InterPro" id="IPR005818">
    <property type="entry name" value="Histone_H1/H5_H15"/>
</dbReference>
<dbReference type="SUPFAM" id="SSF46785">
    <property type="entry name" value="Winged helix' DNA-binding domain"/>
    <property type="match status" value="1"/>
</dbReference>
<dbReference type="EMBL" id="SCEB01214188">
    <property type="protein sequence ID" value="RXM36739.1"/>
    <property type="molecule type" value="Genomic_DNA"/>
</dbReference>
<dbReference type="CDD" id="cd00073">
    <property type="entry name" value="H15"/>
    <property type="match status" value="1"/>
</dbReference>
<evidence type="ECO:0000313" key="6">
    <source>
        <dbReference type="Proteomes" id="UP000289886"/>
    </source>
</evidence>
<dbReference type="Gene3D" id="1.10.10.10">
    <property type="entry name" value="Winged helix-like DNA-binding domain superfamily/Winged helix DNA-binding domain"/>
    <property type="match status" value="1"/>
</dbReference>
<dbReference type="GO" id="GO:0000786">
    <property type="term" value="C:nucleosome"/>
    <property type="evidence" value="ECO:0007669"/>
    <property type="project" value="InterPro"/>
</dbReference>
<keyword evidence="1 2" id="KW-0238">DNA-binding</keyword>
<dbReference type="GO" id="GO:0005634">
    <property type="term" value="C:nucleus"/>
    <property type="evidence" value="ECO:0007669"/>
    <property type="project" value="UniProtKB-SubCell"/>
</dbReference>
<dbReference type="GO" id="GO:0006334">
    <property type="term" value="P:nucleosome assembly"/>
    <property type="evidence" value="ECO:0007669"/>
    <property type="project" value="InterPro"/>
</dbReference>
<keyword evidence="2" id="KW-0539">Nucleus</keyword>
<comment type="caution">
    <text evidence="5">The sequence shown here is derived from an EMBL/GenBank/DDBJ whole genome shotgun (WGS) entry which is preliminary data.</text>
</comment>
<evidence type="ECO:0000259" key="4">
    <source>
        <dbReference type="PROSITE" id="PS51504"/>
    </source>
</evidence>
<feature type="region of interest" description="Disordered" evidence="3">
    <location>
        <begin position="88"/>
        <end position="157"/>
    </location>
</feature>
<dbReference type="InterPro" id="IPR036390">
    <property type="entry name" value="WH_DNA-bd_sf"/>
</dbReference>
<name>A0A444UNK3_ACIRT</name>
<keyword evidence="6" id="KW-1185">Reference proteome</keyword>
<evidence type="ECO:0000313" key="5">
    <source>
        <dbReference type="EMBL" id="RXM36739.1"/>
    </source>
</evidence>
<evidence type="ECO:0000256" key="2">
    <source>
        <dbReference type="RuleBase" id="RU003894"/>
    </source>
</evidence>
<protein>
    <submittedName>
        <fullName evidence="5">Histone H1</fullName>
    </submittedName>
</protein>
<evidence type="ECO:0000256" key="3">
    <source>
        <dbReference type="SAM" id="MobiDB-lite"/>
    </source>
</evidence>
<dbReference type="Pfam" id="PF00538">
    <property type="entry name" value="Linker_histone"/>
    <property type="match status" value="1"/>
</dbReference>
<dbReference type="GO" id="GO:0030527">
    <property type="term" value="F:structural constituent of chromatin"/>
    <property type="evidence" value="ECO:0007669"/>
    <property type="project" value="InterPro"/>
</dbReference>
<feature type="domain" description="H15" evidence="4">
    <location>
        <begin position="29"/>
        <end position="102"/>
    </location>
</feature>
<dbReference type="Proteomes" id="UP000289886">
    <property type="component" value="Unassembled WGS sequence"/>
</dbReference>
<dbReference type="AlphaFoldDB" id="A0A444UNK3"/>
<comment type="subcellular location">
    <subcellularLocation>
        <location evidence="2">Nucleus</location>
    </subcellularLocation>
</comment>
<feature type="region of interest" description="Disordered" evidence="3">
    <location>
        <begin position="1"/>
        <end position="31"/>
    </location>
</feature>